<dbReference type="InterPro" id="IPR010920">
    <property type="entry name" value="LSM_dom_sf"/>
</dbReference>
<evidence type="ECO:0000313" key="4">
    <source>
        <dbReference type="EMBL" id="KAK1341857.1"/>
    </source>
</evidence>
<dbReference type="GO" id="GO:1990904">
    <property type="term" value="C:ribonucleoprotein complex"/>
    <property type="evidence" value="ECO:0007669"/>
    <property type="project" value="UniProtKB-KW"/>
</dbReference>
<dbReference type="EMBL" id="JAULJE010000006">
    <property type="protein sequence ID" value="KAK1341857.1"/>
    <property type="molecule type" value="Genomic_DNA"/>
</dbReference>
<dbReference type="GO" id="GO:0000290">
    <property type="term" value="P:deadenylation-dependent decapping of nuclear-transcribed mRNA"/>
    <property type="evidence" value="ECO:0007669"/>
    <property type="project" value="TreeGrafter"/>
</dbReference>
<organism evidence="4 5">
    <name type="scientific">Cnephaeus nilssonii</name>
    <name type="common">Northern bat</name>
    <name type="synonym">Eptesicus nilssonii</name>
    <dbReference type="NCBI Taxonomy" id="3371016"/>
    <lineage>
        <taxon>Eukaryota</taxon>
        <taxon>Metazoa</taxon>
        <taxon>Chordata</taxon>
        <taxon>Craniata</taxon>
        <taxon>Vertebrata</taxon>
        <taxon>Euteleostomi</taxon>
        <taxon>Mammalia</taxon>
        <taxon>Eutheria</taxon>
        <taxon>Laurasiatheria</taxon>
        <taxon>Chiroptera</taxon>
        <taxon>Yangochiroptera</taxon>
        <taxon>Vespertilionidae</taxon>
        <taxon>Cnephaeus</taxon>
    </lineage>
</organism>
<dbReference type="PANTHER" id="PTHR15588">
    <property type="entry name" value="LSM1"/>
    <property type="match status" value="1"/>
</dbReference>
<keyword evidence="5" id="KW-1185">Reference proteome</keyword>
<dbReference type="AlphaFoldDB" id="A0AA40I2I7"/>
<dbReference type="SUPFAM" id="SSF50182">
    <property type="entry name" value="Sm-like ribonucleoproteins"/>
    <property type="match status" value="1"/>
</dbReference>
<feature type="coiled-coil region" evidence="3">
    <location>
        <begin position="70"/>
        <end position="97"/>
    </location>
</feature>
<protein>
    <recommendedName>
        <fullName evidence="6">LSM domain-containing protein</fullName>
    </recommendedName>
</protein>
<sequence length="325" mass="35433">MNYMPGTASLIEDIDTNLVLHQTVERIHVGKKYGDIPRGIFVVRGENVVLLGEIDLEKESDTPLQQVSIEEILEEQRVEQQTKLENEKLKVQALKDRGLSIPRADTLDDCTVTGITASGVRNNITTKVAVPASPTAIQNKVPLRSSIQLRSIHAAANGLQKEKTSLYSTDKKVEIEDVSNSNHKVSGGTRTEGLRIKNLCFLRSSSQHPHYHPNQPKGRCCCLVLACSEPGPRQVQGPSPQLSGTCRGINLPPQPTISWLNNQSSPGQPALNPHPFSMLLAICSSWDTHTPSSISNLANSFLHFPQAAHVTSSQKPSITLLSLPG</sequence>
<accession>A0AA40I2I7</accession>
<gene>
    <name evidence="4" type="ORF">QTO34_016608</name>
</gene>
<keyword evidence="1" id="KW-0694">RNA-binding</keyword>
<keyword evidence="3" id="KW-0175">Coiled coil</keyword>
<dbReference type="GO" id="GO:0003729">
    <property type="term" value="F:mRNA binding"/>
    <property type="evidence" value="ECO:0007669"/>
    <property type="project" value="TreeGrafter"/>
</dbReference>
<reference evidence="4" key="1">
    <citation type="submission" date="2023-06" db="EMBL/GenBank/DDBJ databases">
        <title>Reference genome for the Northern bat (Eptesicus nilssonii), a most northern bat species.</title>
        <authorList>
            <person name="Laine V.N."/>
            <person name="Pulliainen A.T."/>
            <person name="Lilley T.M."/>
        </authorList>
    </citation>
    <scope>NUCLEOTIDE SEQUENCE</scope>
    <source>
        <strain evidence="4">BLF_Eptnil</strain>
        <tissue evidence="4">Kidney</tissue>
    </source>
</reference>
<dbReference type="GO" id="GO:0000932">
    <property type="term" value="C:P-body"/>
    <property type="evidence" value="ECO:0007669"/>
    <property type="project" value="TreeGrafter"/>
</dbReference>
<dbReference type="PANTHER" id="PTHR15588:SF8">
    <property type="entry name" value="U6 SNRNA-ASSOCIATED SM-LIKE PROTEIN LSM1"/>
    <property type="match status" value="1"/>
</dbReference>
<comment type="caution">
    <text evidence="4">The sequence shown here is derived from an EMBL/GenBank/DDBJ whole genome shotgun (WGS) entry which is preliminary data.</text>
</comment>
<dbReference type="Gene3D" id="2.30.30.100">
    <property type="match status" value="1"/>
</dbReference>
<keyword evidence="2" id="KW-0687">Ribonucleoprotein</keyword>
<name>A0AA40I2I7_CNENI</name>
<evidence type="ECO:0000313" key="5">
    <source>
        <dbReference type="Proteomes" id="UP001177744"/>
    </source>
</evidence>
<evidence type="ECO:0008006" key="6">
    <source>
        <dbReference type="Google" id="ProtNLM"/>
    </source>
</evidence>
<evidence type="ECO:0000256" key="3">
    <source>
        <dbReference type="SAM" id="Coils"/>
    </source>
</evidence>
<dbReference type="Proteomes" id="UP001177744">
    <property type="component" value="Unassembled WGS sequence"/>
</dbReference>
<evidence type="ECO:0000256" key="1">
    <source>
        <dbReference type="ARBA" id="ARBA00022884"/>
    </source>
</evidence>
<dbReference type="InterPro" id="IPR044642">
    <property type="entry name" value="PTHR15588"/>
</dbReference>
<evidence type="ECO:0000256" key="2">
    <source>
        <dbReference type="ARBA" id="ARBA00023274"/>
    </source>
</evidence>
<dbReference type="GO" id="GO:1990726">
    <property type="term" value="C:Lsm1-7-Pat1 complex"/>
    <property type="evidence" value="ECO:0007669"/>
    <property type="project" value="TreeGrafter"/>
</dbReference>
<proteinExistence type="predicted"/>